<proteinExistence type="predicted"/>
<organism evidence="1 2">
    <name type="scientific">Piscirickettsia salmonis</name>
    <dbReference type="NCBI Taxonomy" id="1238"/>
    <lineage>
        <taxon>Bacteria</taxon>
        <taxon>Pseudomonadati</taxon>
        <taxon>Pseudomonadota</taxon>
        <taxon>Gammaproteobacteria</taxon>
        <taxon>Thiotrichales</taxon>
        <taxon>Piscirickettsiaceae</taxon>
        <taxon>Piscirickettsia</taxon>
    </lineage>
</organism>
<name>A0A9Q6LM85_PISSA</name>
<accession>A0A9Q6LM85</accession>
<keyword evidence="2" id="KW-1185">Reference proteome</keyword>
<dbReference type="EMBL" id="CP038908">
    <property type="protein sequence ID" value="QGO06768.1"/>
    <property type="molecule type" value="Genomic_DNA"/>
</dbReference>
<dbReference type="RefSeq" id="WP_054300462.1">
    <property type="nucleotide sequence ID" value="NZ_CP012413.1"/>
</dbReference>
<dbReference type="Proteomes" id="UP000422232">
    <property type="component" value="Chromosome"/>
</dbReference>
<dbReference type="AlphaFoldDB" id="A0A9Q6LM85"/>
<sequence length="305" mass="34110">MPKYTFVPFEGENKSMPTLARRWRRGQYTIKEGARRSDWPKVRTYDKTSDQLSDIGPGDKLYIYAHGLIGTGQVRSTRHKVAESEYLTPEELADRLITSGLRRDSPQINLFMCESGRTYIGKGHPELEGTSIAGRFAARLSQQGFRNVTVIGYTQPLQPAIGPAVTLAGTTKLCSRYKEIRRTVDDSELVGPLRRAKEVQRRYTIDGDGHVMDSSTGEYSYRNNGPIRLPRHLFSRTFASSPASSSLYDSALRAVKTPLEEQIDKTPEPTTSSTLIFDHVAASDSGLYDSALRAVQTPLEEQIEM</sequence>
<protein>
    <submittedName>
        <fullName evidence="1">Uncharacterized protein</fullName>
    </submittedName>
</protein>
<evidence type="ECO:0000313" key="1">
    <source>
        <dbReference type="EMBL" id="QGO06768.1"/>
    </source>
</evidence>
<gene>
    <name evidence="1" type="ORF">Psal009_02695</name>
</gene>
<evidence type="ECO:0000313" key="2">
    <source>
        <dbReference type="Proteomes" id="UP000422232"/>
    </source>
</evidence>
<reference evidence="1 2" key="1">
    <citation type="submission" date="2019-04" db="EMBL/GenBank/DDBJ databases">
        <title>Complete genome sequencing of Piscirickettsia salmonis strain Psal-009.</title>
        <authorList>
            <person name="Schober I."/>
            <person name="Bunk B."/>
            <person name="Sproer C."/>
            <person name="Carril G.P."/>
            <person name="Riedel T."/>
            <person name="Flores-Herrera P.A."/>
            <person name="Nourdin-Galindo G."/>
            <person name="Marshall S.H."/>
            <person name="Overmann J."/>
        </authorList>
    </citation>
    <scope>NUCLEOTIDE SEQUENCE [LARGE SCALE GENOMIC DNA]</scope>
    <source>
        <strain evidence="1 2">Psal-009</strain>
    </source>
</reference>